<feature type="coiled-coil region" evidence="1">
    <location>
        <begin position="255"/>
        <end position="282"/>
    </location>
</feature>
<dbReference type="AlphaFoldDB" id="A0A832WNT0"/>
<keyword evidence="1" id="KW-0175">Coiled coil</keyword>
<dbReference type="InterPro" id="IPR027417">
    <property type="entry name" value="P-loop_NTPase"/>
</dbReference>
<dbReference type="OMA" id="YYIDECI"/>
<evidence type="ECO:0000259" key="2">
    <source>
        <dbReference type="SMART" id="SM00382"/>
    </source>
</evidence>
<reference evidence="3" key="1">
    <citation type="journal article" date="2020" name="bioRxiv">
        <title>A rank-normalized archaeal taxonomy based on genome phylogeny resolves widespread incomplete and uneven classifications.</title>
        <authorList>
            <person name="Rinke C."/>
            <person name="Chuvochina M."/>
            <person name="Mussig A.J."/>
            <person name="Chaumeil P.-A."/>
            <person name="Waite D.W."/>
            <person name="Whitman W.B."/>
            <person name="Parks D.H."/>
            <person name="Hugenholtz P."/>
        </authorList>
    </citation>
    <scope>NUCLEOTIDE SEQUENCE</scope>
    <source>
        <strain evidence="3">UBA8838</strain>
    </source>
</reference>
<feature type="domain" description="AAA+ ATPase" evidence="2">
    <location>
        <begin position="39"/>
        <end position="231"/>
    </location>
</feature>
<dbReference type="Gene3D" id="3.40.50.300">
    <property type="entry name" value="P-loop containing nucleotide triphosphate hydrolases"/>
    <property type="match status" value="1"/>
</dbReference>
<organism evidence="3 4">
    <name type="scientific">Sulfurisphaera tokodaii</name>
    <dbReference type="NCBI Taxonomy" id="111955"/>
    <lineage>
        <taxon>Archaea</taxon>
        <taxon>Thermoproteota</taxon>
        <taxon>Thermoprotei</taxon>
        <taxon>Sulfolobales</taxon>
        <taxon>Sulfolobaceae</taxon>
        <taxon>Sulfurisphaera</taxon>
    </lineage>
</organism>
<proteinExistence type="predicted"/>
<sequence length="444" mass="51842">MCNFPSYTVARYFDDNVILVGEVWDSARKSILNNIINDNGMVTTIIGSPGMGKTTILNAVVKDLKNRDDVFVIYLDLSASDRLSKAAWNYIREKLEYVRSKVFNYLSLHKKEIGYKGFLTYISKDFKNWLRHQCESSDDARIKLYCFRYKEDIEGLIEFLNDLKTSQLFKVGILIDETKSKEEILDELHELINKVKIPIAITLIPQEYNKVTNAALVRRLTENQIELKLSDKDKEEILKAYCEKYYKELLSIDEVRNAETLNALLDKARDKYEEALNECKKNGAYYIDECIKDYLQKFYPIDESKLDDYSTALEKKIREKLLEIKQQAPVIKYIHERGKKLDEYGVTVDIYFETENTIYLGDVKLSNEKELKNIKNVKKLENVQIYKDKKVVKFIVTNVNNVNLSDFTIIPVNNLSIKKIVDDNDEKERDLLVKMMLNRLGIVI</sequence>
<evidence type="ECO:0000256" key="1">
    <source>
        <dbReference type="SAM" id="Coils"/>
    </source>
</evidence>
<evidence type="ECO:0000313" key="3">
    <source>
        <dbReference type="EMBL" id="HII73385.1"/>
    </source>
</evidence>
<dbReference type="SMART" id="SM00382">
    <property type="entry name" value="AAA"/>
    <property type="match status" value="1"/>
</dbReference>
<dbReference type="InterPro" id="IPR003593">
    <property type="entry name" value="AAA+_ATPase"/>
</dbReference>
<protein>
    <recommendedName>
        <fullName evidence="2">AAA+ ATPase domain-containing protein</fullName>
    </recommendedName>
</protein>
<dbReference type="GeneID" id="1458813"/>
<dbReference type="Proteomes" id="UP000646844">
    <property type="component" value="Unassembled WGS sequence"/>
</dbReference>
<comment type="caution">
    <text evidence="3">The sequence shown here is derived from an EMBL/GenBank/DDBJ whole genome shotgun (WGS) entry which is preliminary data.</text>
</comment>
<accession>A0A832WNT0</accession>
<dbReference type="EMBL" id="DUJO01000014">
    <property type="protein sequence ID" value="HII73385.1"/>
    <property type="molecule type" value="Genomic_DNA"/>
</dbReference>
<evidence type="ECO:0000313" key="4">
    <source>
        <dbReference type="Proteomes" id="UP000646844"/>
    </source>
</evidence>
<name>A0A832WNT0_9CREN</name>
<dbReference type="RefSeq" id="WP_010978846.1">
    <property type="nucleotide sequence ID" value="NZ_BAABQO010000035.1"/>
</dbReference>
<gene>
    <name evidence="3" type="ORF">HA332_03110</name>
</gene>
<dbReference type="SUPFAM" id="SSF52540">
    <property type="entry name" value="P-loop containing nucleoside triphosphate hydrolases"/>
    <property type="match status" value="1"/>
</dbReference>